<dbReference type="CDD" id="cd02440">
    <property type="entry name" value="AdoMet_MTases"/>
    <property type="match status" value="1"/>
</dbReference>
<dbReference type="SUPFAM" id="SSF53335">
    <property type="entry name" value="S-adenosyl-L-methionine-dependent methyltransferases"/>
    <property type="match status" value="1"/>
</dbReference>
<dbReference type="EMBL" id="JACHMW010000001">
    <property type="protein sequence ID" value="MBB5848533.1"/>
    <property type="molecule type" value="Genomic_DNA"/>
</dbReference>
<comment type="caution">
    <text evidence="4">The sequence shown here is derived from an EMBL/GenBank/DDBJ whole genome shotgun (WGS) entry which is preliminary data.</text>
</comment>
<feature type="compositionally biased region" description="Basic and acidic residues" evidence="2">
    <location>
        <begin position="1"/>
        <end position="24"/>
    </location>
</feature>
<feature type="region of interest" description="Disordered" evidence="2">
    <location>
        <begin position="1"/>
        <end position="38"/>
    </location>
</feature>
<name>A0A7W9N0B1_9MICC</name>
<evidence type="ECO:0000256" key="2">
    <source>
        <dbReference type="SAM" id="MobiDB-lite"/>
    </source>
</evidence>
<organism evidence="4 5">
    <name type="scientific">Micrococcus endophyticus</name>
    <dbReference type="NCBI Taxonomy" id="455343"/>
    <lineage>
        <taxon>Bacteria</taxon>
        <taxon>Bacillati</taxon>
        <taxon>Actinomycetota</taxon>
        <taxon>Actinomycetes</taxon>
        <taxon>Micrococcales</taxon>
        <taxon>Micrococcaceae</taxon>
        <taxon>Micrococcus</taxon>
    </lineage>
</organism>
<keyword evidence="4" id="KW-0489">Methyltransferase</keyword>
<evidence type="ECO:0000313" key="4">
    <source>
        <dbReference type="EMBL" id="MBB5848533.1"/>
    </source>
</evidence>
<dbReference type="PANTHER" id="PTHR43861">
    <property type="entry name" value="TRANS-ACONITATE 2-METHYLTRANSFERASE-RELATED"/>
    <property type="match status" value="1"/>
</dbReference>
<protein>
    <submittedName>
        <fullName evidence="4">SAM-dependent methyltransferase</fullName>
    </submittedName>
</protein>
<keyword evidence="1 4" id="KW-0808">Transferase</keyword>
<feature type="domain" description="Methyltransferase type 12" evidence="3">
    <location>
        <begin position="73"/>
        <end position="176"/>
    </location>
</feature>
<dbReference type="AlphaFoldDB" id="A0A7W9N0B1"/>
<dbReference type="PANTHER" id="PTHR43861:SF3">
    <property type="entry name" value="PUTATIVE (AFU_ORTHOLOGUE AFUA_2G14390)-RELATED"/>
    <property type="match status" value="1"/>
</dbReference>
<evidence type="ECO:0000256" key="1">
    <source>
        <dbReference type="ARBA" id="ARBA00022679"/>
    </source>
</evidence>
<dbReference type="GO" id="GO:0008168">
    <property type="term" value="F:methyltransferase activity"/>
    <property type="evidence" value="ECO:0007669"/>
    <property type="project" value="UniProtKB-KW"/>
</dbReference>
<proteinExistence type="predicted"/>
<accession>A0A7W9N0B1</accession>
<dbReference type="InterPro" id="IPR029063">
    <property type="entry name" value="SAM-dependent_MTases_sf"/>
</dbReference>
<evidence type="ECO:0000259" key="3">
    <source>
        <dbReference type="Pfam" id="PF08242"/>
    </source>
</evidence>
<dbReference type="InterPro" id="IPR013217">
    <property type="entry name" value="Methyltransf_12"/>
</dbReference>
<keyword evidence="5" id="KW-1185">Reference proteome</keyword>
<dbReference type="GO" id="GO:0032259">
    <property type="term" value="P:methylation"/>
    <property type="evidence" value="ECO:0007669"/>
    <property type="project" value="UniProtKB-KW"/>
</dbReference>
<reference evidence="4 5" key="1">
    <citation type="submission" date="2020-08" db="EMBL/GenBank/DDBJ databases">
        <title>Sequencing the genomes of 1000 actinobacteria strains.</title>
        <authorList>
            <person name="Klenk H.-P."/>
        </authorList>
    </citation>
    <scope>NUCLEOTIDE SEQUENCE [LARGE SCALE GENOMIC DNA]</scope>
    <source>
        <strain evidence="4 5">DSM 17945</strain>
    </source>
</reference>
<dbReference type="Gene3D" id="3.40.50.150">
    <property type="entry name" value="Vaccinia Virus protein VP39"/>
    <property type="match status" value="1"/>
</dbReference>
<dbReference type="RefSeq" id="WP_184171706.1">
    <property type="nucleotide sequence ID" value="NZ_BAABAG010000001.1"/>
</dbReference>
<gene>
    <name evidence="4" type="ORF">HDA33_001097</name>
</gene>
<dbReference type="Pfam" id="PF08242">
    <property type="entry name" value="Methyltransf_12"/>
    <property type="match status" value="1"/>
</dbReference>
<evidence type="ECO:0000313" key="5">
    <source>
        <dbReference type="Proteomes" id="UP000567246"/>
    </source>
</evidence>
<dbReference type="Proteomes" id="UP000567246">
    <property type="component" value="Unassembled WGS sequence"/>
</dbReference>
<sequence length="250" mass="26410">MSTHQHDHGHPRPEAPEQTGRPHEAQAPQVDPDADPRAFWEGRYGGERVWSGKVNATTAALVAGLDVAPGRALDLGCGEGGDVLHLAEAGWDATGIDLSEAAVARARDAARERGVAQRTRFLAADLSDAAADWGAHEAGAAGYDLVTASFLQSPVALDRRRILHRAADSVAPGGHLVLVSHGAPPPWAPPELAERGDFPSPAAELAALGVPADGDARWEVLTAELRERDTTGPDGRSTRLEDTVVVIRRR</sequence>